<evidence type="ECO:0000259" key="9">
    <source>
        <dbReference type="PROSITE" id="PS51349"/>
    </source>
</evidence>
<evidence type="ECO:0000256" key="6">
    <source>
        <dbReference type="PIRSR" id="PIRSR000138-1"/>
    </source>
</evidence>
<feature type="binding site" evidence="7">
    <location>
        <position position="160"/>
    </location>
    <ligand>
        <name>glyoxylate</name>
        <dbReference type="ChEBI" id="CHEBI:36655"/>
    </ligand>
</feature>
<feature type="binding site" evidence="7">
    <location>
        <position position="303"/>
    </location>
    <ligand>
        <name>glyoxylate</name>
        <dbReference type="ChEBI" id="CHEBI:36655"/>
    </ligand>
</feature>
<keyword evidence="11" id="KW-1185">Reference proteome</keyword>
<evidence type="ECO:0000256" key="7">
    <source>
        <dbReference type="PIRSR" id="PIRSR000138-2"/>
    </source>
</evidence>
<dbReference type="PIRSF" id="PIRSF000138">
    <property type="entry name" value="Al-hdrx_acd_dh"/>
    <property type="match status" value="1"/>
</dbReference>
<feature type="compositionally biased region" description="Low complexity" evidence="8">
    <location>
        <begin position="434"/>
        <end position="452"/>
    </location>
</feature>
<reference evidence="10" key="1">
    <citation type="submission" date="2022-06" db="EMBL/GenBank/DDBJ databases">
        <title>Sequencing the genomes of 1000 actinobacteria strains.</title>
        <authorList>
            <person name="Klenk H.-P."/>
        </authorList>
    </citation>
    <scope>NUCLEOTIDE SEQUENCE</scope>
    <source>
        <strain evidence="10">DSM 22016</strain>
    </source>
</reference>
<dbReference type="Gene3D" id="3.20.20.70">
    <property type="entry name" value="Aldolase class I"/>
    <property type="match status" value="1"/>
</dbReference>
<feature type="binding site" evidence="7">
    <location>
        <position position="136"/>
    </location>
    <ligand>
        <name>FMN</name>
        <dbReference type="ChEBI" id="CHEBI:58210"/>
    </ligand>
</feature>
<dbReference type="InterPro" id="IPR012133">
    <property type="entry name" value="Alpha-hydoxy_acid_DH_FMN"/>
</dbReference>
<evidence type="ECO:0000256" key="4">
    <source>
        <dbReference type="ARBA" id="ARBA00023002"/>
    </source>
</evidence>
<evidence type="ECO:0000313" key="10">
    <source>
        <dbReference type="EMBL" id="MCP2370133.1"/>
    </source>
</evidence>
<dbReference type="FunFam" id="3.20.20.70:FF:000029">
    <property type="entry name" value="L-lactate dehydrogenase"/>
    <property type="match status" value="1"/>
</dbReference>
<keyword evidence="2 7" id="KW-0285">Flavoprotein</keyword>
<feature type="region of interest" description="Disordered" evidence="8">
    <location>
        <begin position="414"/>
        <end position="461"/>
    </location>
</feature>
<proteinExistence type="inferred from homology"/>
<keyword evidence="4 10" id="KW-0560">Oxidoreductase</keyword>
<feature type="binding site" evidence="7">
    <location>
        <position position="186"/>
    </location>
    <ligand>
        <name>FMN</name>
        <dbReference type="ChEBI" id="CHEBI:58210"/>
    </ligand>
</feature>
<organism evidence="10 11">
    <name type="scientific">Agromyces terreus</name>
    <dbReference type="NCBI Taxonomy" id="424795"/>
    <lineage>
        <taxon>Bacteria</taxon>
        <taxon>Bacillati</taxon>
        <taxon>Actinomycetota</taxon>
        <taxon>Actinomycetes</taxon>
        <taxon>Micrococcales</taxon>
        <taxon>Microbacteriaceae</taxon>
        <taxon>Agromyces</taxon>
    </lineage>
</organism>
<dbReference type="CDD" id="cd02809">
    <property type="entry name" value="alpha_hydroxyacid_oxid_FMN"/>
    <property type="match status" value="1"/>
</dbReference>
<dbReference type="InterPro" id="IPR013785">
    <property type="entry name" value="Aldolase_TIM"/>
</dbReference>
<dbReference type="PANTHER" id="PTHR10578">
    <property type="entry name" value="S -2-HYDROXY-ACID OXIDASE-RELATED"/>
    <property type="match status" value="1"/>
</dbReference>
<comment type="cofactor">
    <cofactor evidence="1">
        <name>FMN</name>
        <dbReference type="ChEBI" id="CHEBI:58210"/>
    </cofactor>
</comment>
<dbReference type="PANTHER" id="PTHR10578:SF107">
    <property type="entry name" value="2-HYDROXYACID OXIDASE 1"/>
    <property type="match status" value="1"/>
</dbReference>
<feature type="binding site" evidence="7">
    <location>
        <begin position="354"/>
        <end position="355"/>
    </location>
    <ligand>
        <name>FMN</name>
        <dbReference type="ChEBI" id="CHEBI:58210"/>
    </ligand>
</feature>
<dbReference type="InterPro" id="IPR037396">
    <property type="entry name" value="FMN_HAD"/>
</dbReference>
<comment type="similarity">
    <text evidence="5">Belongs to the FMN-dependent alpha-hydroxy acid dehydrogenase family.</text>
</comment>
<feature type="binding site" evidence="7">
    <location>
        <position position="158"/>
    </location>
    <ligand>
        <name>FMN</name>
        <dbReference type="ChEBI" id="CHEBI:58210"/>
    </ligand>
</feature>
<dbReference type="PROSITE" id="PS00557">
    <property type="entry name" value="FMN_HYDROXY_ACID_DH_1"/>
    <property type="match status" value="1"/>
</dbReference>
<gene>
    <name evidence="10" type="ORF">BJ978_000809</name>
</gene>
<feature type="binding site" evidence="7">
    <location>
        <position position="300"/>
    </location>
    <ligand>
        <name>glyoxylate</name>
        <dbReference type="ChEBI" id="CHEBI:36655"/>
    </ligand>
</feature>
<sequence length="461" mass="49509">MVQRQFPNPKELATLMKFKAPTANPTDRRLEKALTIADLRDIAKRRTPKAAFDYTEGAAEGELSLARARQAFQDVEFHPSILRSVPVVDTTREVLGGTSALPFGIAPTGFTRLMQTEGEIAGAGAAGAAGIPFTLSTLGTTSIEDVKAANPTGRNWFQLYVMREREISYELTRRAAAAGFDTIFFTVDTPVAGARLRDKRNGFSIPPQLTPGTIINAIPRPAWWINFLTTPPLEFASLSTTGGTVGELLDSAMDPTISFDDLDIIRSMWPGKIVVKGVQTVEDAKLLADRGVDGVVLSNHGGRQLDRAPIPFHLLPHVVREVGSDMEVHVDTGIMNGADIVASVALGARFTLIGRAYLYGLMAGGRRGVDKTISILKGEVERTMKLLEVSTLDELGPQHVTQLTRMMPMAKPAADAAEQAVSSKPRAVRSPRPASATAKSAAKTATNSATKTAAKKPSVKQ</sequence>
<dbReference type="GO" id="GO:0010181">
    <property type="term" value="F:FMN binding"/>
    <property type="evidence" value="ECO:0007669"/>
    <property type="project" value="InterPro"/>
</dbReference>
<feature type="binding site" evidence="7">
    <location>
        <position position="54"/>
    </location>
    <ligand>
        <name>glyoxylate</name>
        <dbReference type="ChEBI" id="CHEBI:36655"/>
    </ligand>
</feature>
<evidence type="ECO:0000313" key="11">
    <source>
        <dbReference type="Proteomes" id="UP001139722"/>
    </source>
</evidence>
<keyword evidence="3 7" id="KW-0288">FMN</keyword>
<dbReference type="RefSeq" id="WP_156998672.1">
    <property type="nucleotide sequence ID" value="NZ_BAAANU010000006.1"/>
</dbReference>
<name>A0A9X2KA99_9MICO</name>
<dbReference type="Pfam" id="PF01070">
    <property type="entry name" value="FMN_dh"/>
    <property type="match status" value="1"/>
</dbReference>
<dbReference type="OrthoDB" id="9770452at2"/>
<feature type="binding site" evidence="7">
    <location>
        <begin position="107"/>
        <end position="109"/>
    </location>
    <ligand>
        <name>FMN</name>
        <dbReference type="ChEBI" id="CHEBI:58210"/>
    </ligand>
</feature>
<dbReference type="EMBL" id="JAMZDY010000001">
    <property type="protein sequence ID" value="MCP2370133.1"/>
    <property type="molecule type" value="Genomic_DNA"/>
</dbReference>
<dbReference type="GO" id="GO:0004460">
    <property type="term" value="F:L-lactate dehydrogenase (cytochrome) activity"/>
    <property type="evidence" value="ECO:0007669"/>
    <property type="project" value="UniProtKB-EC"/>
</dbReference>
<feature type="active site" description="Proton acceptor" evidence="6">
    <location>
        <position position="300"/>
    </location>
</feature>
<evidence type="ECO:0000256" key="2">
    <source>
        <dbReference type="ARBA" id="ARBA00022630"/>
    </source>
</evidence>
<dbReference type="EC" id="1.1.2.3" evidence="10"/>
<feature type="binding site" evidence="7">
    <location>
        <position position="298"/>
    </location>
    <ligand>
        <name>FMN</name>
        <dbReference type="ChEBI" id="CHEBI:58210"/>
    </ligand>
</feature>
<dbReference type="InterPro" id="IPR000262">
    <property type="entry name" value="FMN-dep_DH"/>
</dbReference>
<evidence type="ECO:0000256" key="3">
    <source>
        <dbReference type="ARBA" id="ARBA00022643"/>
    </source>
</evidence>
<protein>
    <submittedName>
        <fullName evidence="10">L-lactate dehydrogenase (Cytochrome)</fullName>
        <ecNumber evidence="10">1.1.2.3</ecNumber>
    </submittedName>
</protein>
<comment type="caution">
    <text evidence="10">The sequence shown here is derived from an EMBL/GenBank/DDBJ whole genome shotgun (WGS) entry which is preliminary data.</text>
</comment>
<dbReference type="AlphaFoldDB" id="A0A9X2KA99"/>
<feature type="binding site" evidence="7">
    <location>
        <position position="276"/>
    </location>
    <ligand>
        <name>FMN</name>
        <dbReference type="ChEBI" id="CHEBI:58210"/>
    </ligand>
</feature>
<dbReference type="InterPro" id="IPR008259">
    <property type="entry name" value="FMN_hydac_DH_AS"/>
</dbReference>
<accession>A0A9X2KA99</accession>
<evidence type="ECO:0000256" key="1">
    <source>
        <dbReference type="ARBA" id="ARBA00001917"/>
    </source>
</evidence>
<dbReference type="PROSITE" id="PS51349">
    <property type="entry name" value="FMN_HYDROXY_ACID_DH_2"/>
    <property type="match status" value="1"/>
</dbReference>
<evidence type="ECO:0000256" key="5">
    <source>
        <dbReference type="ARBA" id="ARBA00024042"/>
    </source>
</evidence>
<dbReference type="Proteomes" id="UP001139722">
    <property type="component" value="Unassembled WGS sequence"/>
</dbReference>
<feature type="domain" description="FMN hydroxy acid dehydrogenase" evidence="9">
    <location>
        <begin position="28"/>
        <end position="405"/>
    </location>
</feature>
<evidence type="ECO:0000256" key="8">
    <source>
        <dbReference type="SAM" id="MobiDB-lite"/>
    </source>
</evidence>
<dbReference type="SUPFAM" id="SSF51395">
    <property type="entry name" value="FMN-linked oxidoreductases"/>
    <property type="match status" value="1"/>
</dbReference>
<feature type="binding site" evidence="7">
    <location>
        <position position="195"/>
    </location>
    <ligand>
        <name>glyoxylate</name>
        <dbReference type="ChEBI" id="CHEBI:36655"/>
    </ligand>
</feature>